<evidence type="ECO:0000313" key="4">
    <source>
        <dbReference type="EMBL" id="CDD56505.1"/>
    </source>
</evidence>
<dbReference type="GO" id="GO:0016020">
    <property type="term" value="C:membrane"/>
    <property type="evidence" value="ECO:0007669"/>
    <property type="project" value="InterPro"/>
</dbReference>
<dbReference type="SUPFAM" id="SSF58104">
    <property type="entry name" value="Methyl-accepting chemotaxis protein (MCP) signaling domain"/>
    <property type="match status" value="1"/>
</dbReference>
<evidence type="ECO:0000256" key="1">
    <source>
        <dbReference type="ARBA" id="ARBA00023224"/>
    </source>
</evidence>
<dbReference type="InterPro" id="IPR004089">
    <property type="entry name" value="MCPsignal_dom"/>
</dbReference>
<name>R7ADW5_9FIRM</name>
<reference evidence="4" key="1">
    <citation type="submission" date="2012-11" db="EMBL/GenBank/DDBJ databases">
        <title>Dependencies among metagenomic species, viruses, plasmids and units of genetic variation.</title>
        <authorList>
            <person name="Nielsen H.B."/>
            <person name="Almeida M."/>
            <person name="Juncker A.S."/>
            <person name="Rasmussen S."/>
            <person name="Li J."/>
            <person name="Sunagawa S."/>
            <person name="Plichta D."/>
            <person name="Gautier L."/>
            <person name="Le Chatelier E."/>
            <person name="Peletier E."/>
            <person name="Bonde I."/>
            <person name="Nielsen T."/>
            <person name="Manichanh C."/>
            <person name="Arumugam M."/>
            <person name="Batto J."/>
            <person name="Santos M.B.Q.D."/>
            <person name="Blom N."/>
            <person name="Borruel N."/>
            <person name="Burgdorf K.S."/>
            <person name="Boumezbeur F."/>
            <person name="Casellas F."/>
            <person name="Dore J."/>
            <person name="Guarner F."/>
            <person name="Hansen T."/>
            <person name="Hildebrand F."/>
            <person name="Kaas R.S."/>
            <person name="Kennedy S."/>
            <person name="Kristiansen K."/>
            <person name="Kultima J.R."/>
            <person name="Leonard P."/>
            <person name="Levenez F."/>
            <person name="Lund O."/>
            <person name="Moumen B."/>
            <person name="Le Paslier D."/>
            <person name="Pons N."/>
            <person name="Pedersen O."/>
            <person name="Prifti E."/>
            <person name="Qin J."/>
            <person name="Raes J."/>
            <person name="Tap J."/>
            <person name="Tims S."/>
            <person name="Ussery D.W."/>
            <person name="Yamada T."/>
            <person name="MetaHit consortium"/>
            <person name="Renault P."/>
            <person name="Sicheritz-Ponten T."/>
            <person name="Bork P."/>
            <person name="Wang J."/>
            <person name="Brunak S."/>
            <person name="Ehrlich S.D."/>
        </authorList>
    </citation>
    <scope>NUCLEOTIDE SEQUENCE [LARGE SCALE GENOMIC DNA]</scope>
</reference>
<dbReference type="PROSITE" id="PS50111">
    <property type="entry name" value="CHEMOTAXIS_TRANSDUC_2"/>
    <property type="match status" value="1"/>
</dbReference>
<dbReference type="Proteomes" id="UP000018141">
    <property type="component" value="Unassembled WGS sequence"/>
</dbReference>
<comment type="caution">
    <text evidence="4">The sequence shown here is derived from an EMBL/GenBank/DDBJ whole genome shotgun (WGS) entry which is preliminary data.</text>
</comment>
<dbReference type="Pfam" id="PF00015">
    <property type="entry name" value="MCPsignal"/>
    <property type="match status" value="1"/>
</dbReference>
<dbReference type="AlphaFoldDB" id="R7ADW5"/>
<dbReference type="PANTHER" id="PTHR32089">
    <property type="entry name" value="METHYL-ACCEPTING CHEMOTAXIS PROTEIN MCPB"/>
    <property type="match status" value="1"/>
</dbReference>
<evidence type="ECO:0000313" key="5">
    <source>
        <dbReference type="Proteomes" id="UP000018141"/>
    </source>
</evidence>
<dbReference type="EMBL" id="CBHH010000035">
    <property type="protein sequence ID" value="CDD56505.1"/>
    <property type="molecule type" value="Genomic_DNA"/>
</dbReference>
<feature type="domain" description="Methyl-accepting transducer" evidence="3">
    <location>
        <begin position="1"/>
        <end position="211"/>
    </location>
</feature>
<protein>
    <recommendedName>
        <fullName evidence="3">Methyl-accepting transducer domain-containing protein</fullName>
    </recommendedName>
</protein>
<evidence type="ECO:0000259" key="3">
    <source>
        <dbReference type="PROSITE" id="PS50111"/>
    </source>
</evidence>
<keyword evidence="1 2" id="KW-0807">Transducer</keyword>
<organism evidence="4 5">
    <name type="scientific">Bacteroides pectinophilus CAG:437</name>
    <dbReference type="NCBI Taxonomy" id="1263051"/>
    <lineage>
        <taxon>Bacteria</taxon>
        <taxon>Bacillati</taxon>
        <taxon>Bacillota</taxon>
        <taxon>Clostridia</taxon>
        <taxon>Eubacteriales</taxon>
    </lineage>
</organism>
<evidence type="ECO:0000256" key="2">
    <source>
        <dbReference type="PROSITE-ProRule" id="PRU00284"/>
    </source>
</evidence>
<dbReference type="Gene3D" id="1.10.287.950">
    <property type="entry name" value="Methyl-accepting chemotaxis protein"/>
    <property type="match status" value="1"/>
</dbReference>
<gene>
    <name evidence="4" type="ORF">BN656_01002</name>
</gene>
<proteinExistence type="predicted"/>
<dbReference type="SMART" id="SM00283">
    <property type="entry name" value="MA"/>
    <property type="match status" value="1"/>
</dbReference>
<dbReference type="GO" id="GO:0007165">
    <property type="term" value="P:signal transduction"/>
    <property type="evidence" value="ECO:0007669"/>
    <property type="project" value="UniProtKB-KW"/>
</dbReference>
<dbReference type="PANTHER" id="PTHR32089:SF112">
    <property type="entry name" value="LYSOZYME-LIKE PROTEIN-RELATED"/>
    <property type="match status" value="1"/>
</dbReference>
<sequence>MEDNSFKELGTILEGLDESQDRLEKDAFDVINSSDTSLNMVRDSIGSVEEILKMISDMNEVVNDASEKINQLEQLSAQIEKFVTVISGIANKTNILSLNASIEAARAGEQGRGFAVVAGEVRNLAAQSSKSSREITDTIAKVQSSVKDAIDSMHSIYDNAQKQQEKAGVVSDVLNKVVEAAYTANEAARNIENEVAVQRDITDEARKKIDK</sequence>
<accession>R7ADW5</accession>